<dbReference type="GO" id="GO:0090173">
    <property type="term" value="P:regulation of synaptonemal complex assembly"/>
    <property type="evidence" value="ECO:0007669"/>
    <property type="project" value="InterPro"/>
</dbReference>
<evidence type="ECO:0000313" key="1">
    <source>
        <dbReference type="EMBL" id="KAJ3054021.1"/>
    </source>
</evidence>
<dbReference type="AlphaFoldDB" id="A0AAD5SG77"/>
<comment type="caution">
    <text evidence="1">The sequence shown here is derived from an EMBL/GenBank/DDBJ whole genome shotgun (WGS) entry which is preliminary data.</text>
</comment>
<accession>A0AAD5SG77</accession>
<reference evidence="1" key="1">
    <citation type="submission" date="2020-05" db="EMBL/GenBank/DDBJ databases">
        <title>Phylogenomic resolution of chytrid fungi.</title>
        <authorList>
            <person name="Stajich J.E."/>
            <person name="Amses K."/>
            <person name="Simmons R."/>
            <person name="Seto K."/>
            <person name="Myers J."/>
            <person name="Bonds A."/>
            <person name="Quandt C.A."/>
            <person name="Barry K."/>
            <person name="Liu P."/>
            <person name="Grigoriev I."/>
            <person name="Longcore J.E."/>
            <person name="James T.Y."/>
        </authorList>
    </citation>
    <scope>NUCLEOTIDE SEQUENCE</scope>
    <source>
        <strain evidence="1">JEL0318</strain>
    </source>
</reference>
<dbReference type="PANTHER" id="PTHR40375">
    <property type="entry name" value="SPORULATION-SPECIFIC PROTEIN 22"/>
    <property type="match status" value="1"/>
</dbReference>
<organism evidence="1 2">
    <name type="scientific">Rhizophlyctis rosea</name>
    <dbReference type="NCBI Taxonomy" id="64517"/>
    <lineage>
        <taxon>Eukaryota</taxon>
        <taxon>Fungi</taxon>
        <taxon>Fungi incertae sedis</taxon>
        <taxon>Chytridiomycota</taxon>
        <taxon>Chytridiomycota incertae sedis</taxon>
        <taxon>Chytridiomycetes</taxon>
        <taxon>Rhizophlyctidales</taxon>
        <taxon>Rhizophlyctidaceae</taxon>
        <taxon>Rhizophlyctis</taxon>
    </lineage>
</organism>
<protein>
    <submittedName>
        <fullName evidence="1">Uncharacterized protein</fullName>
    </submittedName>
</protein>
<keyword evidence="2" id="KW-1185">Reference proteome</keyword>
<gene>
    <name evidence="1" type="ORF">HK097_002850</name>
</gene>
<dbReference type="PANTHER" id="PTHR40375:SF2">
    <property type="entry name" value="SPORULATION-SPECIFIC PROTEIN 22"/>
    <property type="match status" value="1"/>
</dbReference>
<proteinExistence type="predicted"/>
<sequence>MSPSGIGELLLTLIALEEGHNDEAINHVRAIPAGDHKIDLLLNAADRAFKKGNKVVLKGILKELVTADIDWSDGEKKHSALVLLRCLIRMTNATSNDSSDRFNENALYIEKAHKILSLCNAQESLYEAELDWLFRTSWNLAIQAATTAGTEEACILYNLTAKLLLLFPVKSVHCLQSLKICAFAILVGKVNLSRQDETEGSPHLDDALAALELLRGTLEELRKIDPEGVKEDPVVGQSVYLEFEVRVKRKEWEGLKGIVEYAECVDASVQIFERMAVTRHNCPSGVVFVTVQATLDAILKRDPEFDLTKFSQWFRVLVRTALVSNRDAAFGLFEQVKAIVKSSASQGNAYPEEEINWLMITAW</sequence>
<dbReference type="InterPro" id="IPR039057">
    <property type="entry name" value="Spo22/ZIP4"/>
</dbReference>
<dbReference type="Proteomes" id="UP001212841">
    <property type="component" value="Unassembled WGS sequence"/>
</dbReference>
<name>A0AAD5SG77_9FUNG</name>
<evidence type="ECO:0000313" key="2">
    <source>
        <dbReference type="Proteomes" id="UP001212841"/>
    </source>
</evidence>
<dbReference type="EMBL" id="JADGJD010000164">
    <property type="protein sequence ID" value="KAJ3054021.1"/>
    <property type="molecule type" value="Genomic_DNA"/>
</dbReference>